<dbReference type="GO" id="GO:0005886">
    <property type="term" value="C:plasma membrane"/>
    <property type="evidence" value="ECO:0007669"/>
    <property type="project" value="TreeGrafter"/>
</dbReference>
<evidence type="ECO:0000313" key="8">
    <source>
        <dbReference type="EMBL" id="RAW11213.1"/>
    </source>
</evidence>
<evidence type="ECO:0000259" key="7">
    <source>
        <dbReference type="Pfam" id="PF03717"/>
    </source>
</evidence>
<dbReference type="PANTHER" id="PTHR30627">
    <property type="entry name" value="PEPTIDOGLYCAN D,D-TRANSPEPTIDASE"/>
    <property type="match status" value="1"/>
</dbReference>
<dbReference type="PROSITE" id="PS51257">
    <property type="entry name" value="PROKAR_LIPOPROTEIN"/>
    <property type="match status" value="1"/>
</dbReference>
<name>A0A329QFH6_9ACTN</name>
<protein>
    <submittedName>
        <fullName evidence="8">Penicillin-binding protein</fullName>
    </submittedName>
</protein>
<feature type="domain" description="Penicillin-binding protein dimerisation" evidence="7">
    <location>
        <begin position="194"/>
        <end position="356"/>
    </location>
</feature>
<dbReference type="InterPro" id="IPR050515">
    <property type="entry name" value="Beta-lactam/transpept"/>
</dbReference>
<evidence type="ECO:0000313" key="9">
    <source>
        <dbReference type="Proteomes" id="UP000250462"/>
    </source>
</evidence>
<dbReference type="EMBL" id="QMIG01000021">
    <property type="protein sequence ID" value="RAW11213.1"/>
    <property type="molecule type" value="Genomic_DNA"/>
</dbReference>
<dbReference type="SUPFAM" id="SSF56601">
    <property type="entry name" value="beta-lactamase/transpeptidase-like"/>
    <property type="match status" value="1"/>
</dbReference>
<evidence type="ECO:0000259" key="6">
    <source>
        <dbReference type="Pfam" id="PF00905"/>
    </source>
</evidence>
<evidence type="ECO:0000256" key="1">
    <source>
        <dbReference type="ARBA" id="ARBA00004370"/>
    </source>
</evidence>
<feature type="domain" description="Penicillin-binding protein transpeptidase" evidence="6">
    <location>
        <begin position="402"/>
        <end position="677"/>
    </location>
</feature>
<feature type="chain" id="PRO_5016468834" evidence="5">
    <location>
        <begin position="24"/>
        <end position="686"/>
    </location>
</feature>
<dbReference type="AlphaFoldDB" id="A0A329QFH6"/>
<dbReference type="InterPro" id="IPR005311">
    <property type="entry name" value="PBP_dimer"/>
</dbReference>
<feature type="signal peptide" evidence="5">
    <location>
        <begin position="1"/>
        <end position="23"/>
    </location>
</feature>
<keyword evidence="3" id="KW-0472">Membrane</keyword>
<dbReference type="GO" id="GO:0071555">
    <property type="term" value="P:cell wall organization"/>
    <property type="evidence" value="ECO:0007669"/>
    <property type="project" value="TreeGrafter"/>
</dbReference>
<dbReference type="Proteomes" id="UP000250462">
    <property type="component" value="Unassembled WGS sequence"/>
</dbReference>
<dbReference type="Gene3D" id="3.90.1310.10">
    <property type="entry name" value="Penicillin-binding protein 2a (Domain 2)"/>
    <property type="match status" value="1"/>
</dbReference>
<organism evidence="8 9">
    <name type="scientific">Phytoactinopolyspora halophila</name>
    <dbReference type="NCBI Taxonomy" id="1981511"/>
    <lineage>
        <taxon>Bacteria</taxon>
        <taxon>Bacillati</taxon>
        <taxon>Actinomycetota</taxon>
        <taxon>Actinomycetes</taxon>
        <taxon>Jiangellales</taxon>
        <taxon>Jiangellaceae</taxon>
        <taxon>Phytoactinopolyspora</taxon>
    </lineage>
</organism>
<dbReference type="SUPFAM" id="SSF56519">
    <property type="entry name" value="Penicillin binding protein dimerisation domain"/>
    <property type="match status" value="1"/>
</dbReference>
<comment type="caution">
    <text evidence="8">The sequence shown here is derived from an EMBL/GenBank/DDBJ whole genome shotgun (WGS) entry which is preliminary data.</text>
</comment>
<comment type="similarity">
    <text evidence="2">Belongs to the transpeptidase family.</text>
</comment>
<evidence type="ECO:0000256" key="5">
    <source>
        <dbReference type="SAM" id="SignalP"/>
    </source>
</evidence>
<dbReference type="Pfam" id="PF03717">
    <property type="entry name" value="PBP_dimer"/>
    <property type="match status" value="1"/>
</dbReference>
<feature type="compositionally biased region" description="Acidic residues" evidence="4">
    <location>
        <begin position="133"/>
        <end position="144"/>
    </location>
</feature>
<comment type="subcellular location">
    <subcellularLocation>
        <location evidence="1">Membrane</location>
    </subcellularLocation>
</comment>
<evidence type="ECO:0000256" key="4">
    <source>
        <dbReference type="SAM" id="MobiDB-lite"/>
    </source>
</evidence>
<reference evidence="8 9" key="1">
    <citation type="submission" date="2018-06" db="EMBL/GenBank/DDBJ databases">
        <title>Phytoactinopolyspora halophila sp. nov., a novel halophilic actinomycete isolated from a saline soil in China.</title>
        <authorList>
            <person name="Tang S.-K."/>
        </authorList>
    </citation>
    <scope>NUCLEOTIDE SEQUENCE [LARGE SCALE GENOMIC DNA]</scope>
    <source>
        <strain evidence="8 9">YIM 96934</strain>
    </source>
</reference>
<dbReference type="PANTHER" id="PTHR30627:SF24">
    <property type="entry name" value="PENICILLIN-BINDING PROTEIN 4B"/>
    <property type="match status" value="1"/>
</dbReference>
<accession>A0A329QFH6</accession>
<dbReference type="GO" id="GO:0008658">
    <property type="term" value="F:penicillin binding"/>
    <property type="evidence" value="ECO:0007669"/>
    <property type="project" value="InterPro"/>
</dbReference>
<dbReference type="GO" id="GO:0071972">
    <property type="term" value="F:peptidoglycan L,D-transpeptidase activity"/>
    <property type="evidence" value="ECO:0007669"/>
    <property type="project" value="TreeGrafter"/>
</dbReference>
<dbReference type="Gene3D" id="3.40.710.10">
    <property type="entry name" value="DD-peptidase/beta-lactamase superfamily"/>
    <property type="match status" value="1"/>
</dbReference>
<keyword evidence="5" id="KW-0732">Signal</keyword>
<dbReference type="InterPro" id="IPR001460">
    <property type="entry name" value="PCN-bd_Tpept"/>
</dbReference>
<feature type="compositionally biased region" description="Acidic residues" evidence="4">
    <location>
        <begin position="107"/>
        <end position="126"/>
    </location>
</feature>
<sequence length="686" mass="71038">MGRRRFVQMAGVVSLALAVAACSDETPEPDPVAESLARTLETGAADVTFTNAAPDDVESELEEVVGNMGEVPRSVEVTDLEPVEDENAYTATFDVEWSLDGATENAGDSEDAEDSGDIDDSGDAADGENAGDAADDPDGSDDAGGDLRWSYTSTARLSLVEDGENGAGAWQVEWTPAVVHPDLESGDRLRMDREQAERADIIGADGEPLVTERDVYRIGVDKTRFDDDATEDEMVSVARELAELVGVDGERLAERVRATGERAFVEAITFREDDAAPVLDEIDAIDGAVALPDMQPLAPTREFARPLLGTVGKATAEIIEESNGNIQTGDVVGLSGLQQAYDEQLRGTPGVSVEIVSEDDDAEPSVVFEQEPEPGEPLAITLDAGLQQRAESVLADVGPPSAIVAVEPSTSRILAAASGPGGEGYSTATAGQYAPGSTFKMVTALALLRAGLDGESTVVCPSTLTVDGREFGNYSGYPDSALGDISLETAIAESCNTALMGERDQVSQEDLVDAGAALGFGLEHQSHIGAFGGSMPREAEGTSHAASMIGQGEVLASPLAMAGVAASVVAGEAIVPHLLDDDTSADADSEELAAPSEPLSGGEAAQLQKMMYAAVEYGSASFLQDVPGEPVGAKTGTAEYGSGDEAGTHGWMIAFQGDLAVAVFVEEGESGARAAGPPLEDFLSGR</sequence>
<dbReference type="Pfam" id="PF00905">
    <property type="entry name" value="Transpeptidase"/>
    <property type="match status" value="1"/>
</dbReference>
<dbReference type="InterPro" id="IPR036138">
    <property type="entry name" value="PBP_dimer_sf"/>
</dbReference>
<evidence type="ECO:0000256" key="2">
    <source>
        <dbReference type="ARBA" id="ARBA00007171"/>
    </source>
</evidence>
<proteinExistence type="inferred from homology"/>
<gene>
    <name evidence="8" type="ORF">DPM12_16970</name>
</gene>
<dbReference type="InterPro" id="IPR012338">
    <property type="entry name" value="Beta-lactam/transpept-like"/>
</dbReference>
<feature type="region of interest" description="Disordered" evidence="4">
    <location>
        <begin position="102"/>
        <end position="147"/>
    </location>
</feature>
<evidence type="ECO:0000256" key="3">
    <source>
        <dbReference type="ARBA" id="ARBA00023136"/>
    </source>
</evidence>
<keyword evidence="9" id="KW-1185">Reference proteome</keyword>